<dbReference type="AlphaFoldDB" id="A0A8A3P1X1"/>
<protein>
    <recommendedName>
        <fullName evidence="3">Saccharopine dehydrogenase NADP binding domain-containing protein</fullName>
    </recommendedName>
</protein>
<name>A0A8A3P1X1_9HELO</name>
<evidence type="ECO:0000256" key="2">
    <source>
        <dbReference type="SAM" id="Phobius"/>
    </source>
</evidence>
<dbReference type="OrthoDB" id="10268090at2759"/>
<evidence type="ECO:0000256" key="1">
    <source>
        <dbReference type="ARBA" id="ARBA00038048"/>
    </source>
</evidence>
<keyword evidence="5" id="KW-1185">Reference proteome</keyword>
<organism evidence="4 5">
    <name type="scientific">Monilinia vaccinii-corymbosi</name>
    <dbReference type="NCBI Taxonomy" id="61207"/>
    <lineage>
        <taxon>Eukaryota</taxon>
        <taxon>Fungi</taxon>
        <taxon>Dikarya</taxon>
        <taxon>Ascomycota</taxon>
        <taxon>Pezizomycotina</taxon>
        <taxon>Leotiomycetes</taxon>
        <taxon>Helotiales</taxon>
        <taxon>Sclerotiniaceae</taxon>
        <taxon>Monilinia</taxon>
    </lineage>
</organism>
<keyword evidence="2" id="KW-1133">Transmembrane helix</keyword>
<dbReference type="GO" id="GO:0009247">
    <property type="term" value="P:glycolipid biosynthetic process"/>
    <property type="evidence" value="ECO:0007669"/>
    <property type="project" value="TreeGrafter"/>
</dbReference>
<reference evidence="4" key="1">
    <citation type="submission" date="2020-10" db="EMBL/GenBank/DDBJ databases">
        <title>Genome Sequence of Monilinia vaccinii-corymbosi Sheds Light on Mummy Berry Disease Infection of Blueberry and Mating Type.</title>
        <authorList>
            <person name="Yow A.G."/>
            <person name="Zhang Y."/>
            <person name="Bansal K."/>
            <person name="Eacker S.M."/>
            <person name="Sullivan S."/>
            <person name="Liachko I."/>
            <person name="Cubeta M.A."/>
            <person name="Rollins J.A."/>
            <person name="Ashrafi H."/>
        </authorList>
    </citation>
    <scope>NUCLEOTIDE SEQUENCE</scope>
    <source>
        <strain evidence="4">RL-1</strain>
    </source>
</reference>
<dbReference type="PANTHER" id="PTHR12286">
    <property type="entry name" value="SACCHAROPINE DEHYDROGENASE-LIKE OXIDOREDUCTASE"/>
    <property type="match status" value="1"/>
</dbReference>
<dbReference type="EMBL" id="CP063405">
    <property type="protein sequence ID" value="QSZ29166.1"/>
    <property type="molecule type" value="Genomic_DNA"/>
</dbReference>
<dbReference type="FunFam" id="3.40.50.720:FF:000592">
    <property type="entry name" value="Similar to saccharopine dehydrogenase"/>
    <property type="match status" value="1"/>
</dbReference>
<proteinExistence type="inferred from homology"/>
<feature type="transmembrane region" description="Helical" evidence="2">
    <location>
        <begin position="299"/>
        <end position="321"/>
    </location>
</feature>
<dbReference type="GO" id="GO:0005886">
    <property type="term" value="C:plasma membrane"/>
    <property type="evidence" value="ECO:0007669"/>
    <property type="project" value="TreeGrafter"/>
</dbReference>
<dbReference type="GO" id="GO:0005739">
    <property type="term" value="C:mitochondrion"/>
    <property type="evidence" value="ECO:0007669"/>
    <property type="project" value="TreeGrafter"/>
</dbReference>
<dbReference type="PANTHER" id="PTHR12286:SF5">
    <property type="entry name" value="SACCHAROPINE DEHYDROGENASE-LIKE OXIDOREDUCTASE"/>
    <property type="match status" value="1"/>
</dbReference>
<dbReference type="Pfam" id="PF03435">
    <property type="entry name" value="Sacchrp_dh_NADP"/>
    <property type="match status" value="1"/>
</dbReference>
<evidence type="ECO:0000313" key="4">
    <source>
        <dbReference type="EMBL" id="QSZ29166.1"/>
    </source>
</evidence>
<keyword evidence="2" id="KW-0472">Membrane</keyword>
<dbReference type="InterPro" id="IPR051276">
    <property type="entry name" value="Saccharopine_DH-like_oxidrdct"/>
</dbReference>
<dbReference type="InterPro" id="IPR005097">
    <property type="entry name" value="Sacchrp_dh_NADP-bd"/>
</dbReference>
<evidence type="ECO:0000313" key="5">
    <source>
        <dbReference type="Proteomes" id="UP000672032"/>
    </source>
</evidence>
<dbReference type="GO" id="GO:0005811">
    <property type="term" value="C:lipid droplet"/>
    <property type="evidence" value="ECO:0007669"/>
    <property type="project" value="TreeGrafter"/>
</dbReference>
<dbReference type="Gene3D" id="3.40.50.720">
    <property type="entry name" value="NAD(P)-binding Rossmann-like Domain"/>
    <property type="match status" value="1"/>
</dbReference>
<feature type="domain" description="Saccharopine dehydrogenase NADP binding" evidence="3">
    <location>
        <begin position="11"/>
        <end position="139"/>
    </location>
</feature>
<sequence length="428" mass="46896">MSSNDREYELVIFGATGYTGKLTAEHVATHLPTDLRWALAGRSSSKLEAVAAECKTLNPDRLQPAIEICNLDDAELSALAKKTKVILATVGPYALHGERCFKACAENGTHYLDVTGEVPWVAEMIKKYENTAKASGSILIPQCGIESALVDMITWYAVDAVREKFSAPTGEVIVSLHEMRSDITARLYSHRLIHLRSRPSGGTLETVFTLLEVFSFKQIKAAMTPYALSPIPGPKALPSKSLITKITGIKVVPGLGILTTSLAGSTDLALLHRSWGLSSGSGFYGPNFKIEEYMKSRNYFTALAIHFGVILGGLFLAIPFFRHTARKYVYQPGEGATKEQAKNDRVEFRVIAKPDNGQANPPRMFCREYYEGPIYGLTGLLIAQGAISLLRDDHKLSGGIYTPSSLGKKYINRLQSANVIFDKKVCEN</sequence>
<evidence type="ECO:0000259" key="3">
    <source>
        <dbReference type="Pfam" id="PF03435"/>
    </source>
</evidence>
<dbReference type="InterPro" id="IPR036291">
    <property type="entry name" value="NAD(P)-bd_dom_sf"/>
</dbReference>
<keyword evidence="2" id="KW-0812">Transmembrane</keyword>
<dbReference type="SUPFAM" id="SSF51735">
    <property type="entry name" value="NAD(P)-binding Rossmann-fold domains"/>
    <property type="match status" value="1"/>
</dbReference>
<gene>
    <name evidence="4" type="ORF">DSL72_003677</name>
</gene>
<dbReference type="Proteomes" id="UP000672032">
    <property type="component" value="Chromosome 1"/>
</dbReference>
<accession>A0A8A3P1X1</accession>
<comment type="similarity">
    <text evidence="1">Belongs to the saccharopine dehydrogenase family.</text>
</comment>